<feature type="transmembrane region" description="Helical" evidence="3">
    <location>
        <begin position="811"/>
        <end position="835"/>
    </location>
</feature>
<evidence type="ECO:0000256" key="2">
    <source>
        <dbReference type="SAM" id="MobiDB-lite"/>
    </source>
</evidence>
<keyword evidence="1" id="KW-1015">Disulfide bond</keyword>
<evidence type="ECO:0000256" key="1">
    <source>
        <dbReference type="PROSITE-ProRule" id="PRU00076"/>
    </source>
</evidence>
<feature type="region of interest" description="Disordered" evidence="2">
    <location>
        <begin position="452"/>
        <end position="503"/>
    </location>
</feature>
<feature type="region of interest" description="Disordered" evidence="2">
    <location>
        <begin position="168"/>
        <end position="187"/>
    </location>
</feature>
<dbReference type="Proteomes" id="UP000492821">
    <property type="component" value="Unassembled WGS sequence"/>
</dbReference>
<organism evidence="5 6">
    <name type="scientific">Panagrellus redivivus</name>
    <name type="common">Microworm</name>
    <dbReference type="NCBI Taxonomy" id="6233"/>
    <lineage>
        <taxon>Eukaryota</taxon>
        <taxon>Metazoa</taxon>
        <taxon>Ecdysozoa</taxon>
        <taxon>Nematoda</taxon>
        <taxon>Chromadorea</taxon>
        <taxon>Rhabditida</taxon>
        <taxon>Tylenchina</taxon>
        <taxon>Panagrolaimomorpha</taxon>
        <taxon>Panagrolaimoidea</taxon>
        <taxon>Panagrolaimidae</taxon>
        <taxon>Panagrellus</taxon>
    </lineage>
</organism>
<feature type="compositionally biased region" description="Polar residues" evidence="2">
    <location>
        <begin position="452"/>
        <end position="474"/>
    </location>
</feature>
<feature type="domain" description="EGF-like" evidence="4">
    <location>
        <begin position="600"/>
        <end position="630"/>
    </location>
</feature>
<proteinExistence type="predicted"/>
<dbReference type="PROSITE" id="PS01186">
    <property type="entry name" value="EGF_2"/>
    <property type="match status" value="1"/>
</dbReference>
<feature type="compositionally biased region" description="Polar residues" evidence="2">
    <location>
        <begin position="196"/>
        <end position="207"/>
    </location>
</feature>
<feature type="compositionally biased region" description="Low complexity" evidence="2">
    <location>
        <begin position="488"/>
        <end position="500"/>
    </location>
</feature>
<dbReference type="AlphaFoldDB" id="A0A7E4V6W4"/>
<feature type="region of interest" description="Disordered" evidence="2">
    <location>
        <begin position="317"/>
        <end position="393"/>
    </location>
</feature>
<accession>A0A7E4V6W4</accession>
<feature type="transmembrane region" description="Helical" evidence="3">
    <location>
        <begin position="760"/>
        <end position="782"/>
    </location>
</feature>
<keyword evidence="3" id="KW-0472">Membrane</keyword>
<feature type="compositionally biased region" description="Low complexity" evidence="2">
    <location>
        <begin position="370"/>
        <end position="379"/>
    </location>
</feature>
<keyword evidence="3" id="KW-1133">Transmembrane helix</keyword>
<dbReference type="WBParaSite" id="Pan_g17221.t1">
    <property type="protein sequence ID" value="Pan_g17221.t1"/>
    <property type="gene ID" value="Pan_g17221"/>
</dbReference>
<feature type="compositionally biased region" description="Low complexity" evidence="2">
    <location>
        <begin position="44"/>
        <end position="62"/>
    </location>
</feature>
<sequence length="1166" mass="127385">MINPTTTTTKKVTTTTKKTTKKPTTTTKKTTKKTTTTTKKTTTTTKKTTTTTTTTTTVPPTKHSWNGTFSFRETINNDQPPCCVRIEYDEETANASSIPCVITKSTLSSASITYPSTKTTFASSSSRTSVSTENVELEKYSQPPNISQFTTFAESTTTNRFLVTHTESRTPQNPLASQGHQDQSTLPTTVTAKDVLSTTAKPTTSSRHNTEDSETTRSFTSEINSTLLPTTSTLTTQKPSTKITDSDTTVKLTTEVNQTFSPTTESTVSDFPGTNTTVTATSQIFFVSNSSVVPISTTNSSAIETTENTAKITLTSTNEATASQVSSSTAQNSTTLTTEQVTTEPSSKMTTTTLHLREEHSSTTTPVLKTTESSDIDSTSTHEHTTSAGSTKTPTLTFIFSTSTKDIETTVLSSMSVLSAITSMLPATFLTSESTSITQSITLSSTPLPKTTVAKTTEGMSTSTTNPHMKTSTVDVGPLYGSQTTDATSSSQPETSESSTVIPTSQAIQTSSVFVKLTDSSSEKSTKQMSTSLLTSFKSESSERFITTPTFSSTASSIMFIETFYPSLETSIPTTRDATTTTSQSNADSTTQYFQEESSTVKTCTCANSGTCNADGLCVCANGYFGASCDLTLPSSGIATAATAVAVVTAVSQSSSSSVKYLWPRYSASVRMPTNPHEFFRLMATYFLTVALGVNSMFGTPKSNDVKHMPMCAMSYLFGTGAFFLSLTAMIFEALVDALTLSGVRFNAWIRPAERRPRCFSFWPTITLYVLIGVAPTAGLWLKHWTDCVTTRSCIGSLGYGDFDRSVKDAAWLQFTVTLFYLGIAAVIGILAIACNSFDICRCRRRTEAWSINPYVYGREIWPLEANACFWLVAIQPVLFGVCWMSYMHVNDAKTVKAQWINLILTSIYSVTSTIQSSLTTSQQLSNTVCSLMTMLPQRFLFLMPSTDHVSLKDKQGILKDQMHAEDWKKFELKDGPVPAYPIRYDSIPFGLAQYMCRLWTTNYIKQRANGATVDTALTMTAKHFLLQLPDLRTINTFQFAHLFCNWVAEVREKDSDSVSLAILQKSLRIMDRQMDLSVPPPMIVVKECGTDTEYRRKISHLTPMDGEDQVASSRKTSKHCDVSLDDTQPAFIGPKTEEHSVSALVPHELFVAFNMDDENIDANMQ</sequence>
<evidence type="ECO:0000256" key="3">
    <source>
        <dbReference type="SAM" id="Phobius"/>
    </source>
</evidence>
<keyword evidence="1" id="KW-0245">EGF-like domain</keyword>
<keyword evidence="3" id="KW-0812">Transmembrane</keyword>
<dbReference type="PROSITE" id="PS00022">
    <property type="entry name" value="EGF_1"/>
    <property type="match status" value="1"/>
</dbReference>
<feature type="transmembrane region" description="Helical" evidence="3">
    <location>
        <begin position="679"/>
        <end position="698"/>
    </location>
</feature>
<feature type="compositionally biased region" description="Low complexity" evidence="2">
    <location>
        <begin position="225"/>
        <end position="242"/>
    </location>
</feature>
<keyword evidence="5" id="KW-1185">Reference proteome</keyword>
<feature type="transmembrane region" description="Helical" evidence="3">
    <location>
        <begin position="868"/>
        <end position="887"/>
    </location>
</feature>
<feature type="compositionally biased region" description="Low complexity" evidence="2">
    <location>
        <begin position="320"/>
        <end position="353"/>
    </location>
</feature>
<feature type="transmembrane region" description="Helical" evidence="3">
    <location>
        <begin position="638"/>
        <end position="659"/>
    </location>
</feature>
<evidence type="ECO:0000313" key="6">
    <source>
        <dbReference type="WBParaSite" id="Pan_g17221.t1"/>
    </source>
</evidence>
<feature type="region of interest" description="Disordered" evidence="2">
    <location>
        <begin position="196"/>
        <end position="243"/>
    </location>
</feature>
<evidence type="ECO:0000259" key="4">
    <source>
        <dbReference type="PROSITE" id="PS50026"/>
    </source>
</evidence>
<evidence type="ECO:0000313" key="5">
    <source>
        <dbReference type="Proteomes" id="UP000492821"/>
    </source>
</evidence>
<feature type="disulfide bond" evidence="1">
    <location>
        <begin position="620"/>
        <end position="629"/>
    </location>
</feature>
<protein>
    <submittedName>
        <fullName evidence="6">EGF-like domain-containing protein</fullName>
    </submittedName>
</protein>
<dbReference type="PROSITE" id="PS50026">
    <property type="entry name" value="EGF_3"/>
    <property type="match status" value="1"/>
</dbReference>
<feature type="compositionally biased region" description="Polar residues" evidence="2">
    <location>
        <begin position="169"/>
        <end position="187"/>
    </location>
</feature>
<comment type="caution">
    <text evidence="1">Lacks conserved residue(s) required for the propagation of feature annotation.</text>
</comment>
<name>A0A7E4V6W4_PANRE</name>
<reference evidence="5" key="1">
    <citation type="journal article" date="2013" name="Genetics">
        <title>The draft genome and transcriptome of Panagrellus redivivus are shaped by the harsh demands of a free-living lifestyle.</title>
        <authorList>
            <person name="Srinivasan J."/>
            <person name="Dillman A.R."/>
            <person name="Macchietto M.G."/>
            <person name="Heikkinen L."/>
            <person name="Lakso M."/>
            <person name="Fracchia K.M."/>
            <person name="Antoshechkin I."/>
            <person name="Mortazavi A."/>
            <person name="Wong G."/>
            <person name="Sternberg P.W."/>
        </authorList>
    </citation>
    <scope>NUCLEOTIDE SEQUENCE [LARGE SCALE GENOMIC DNA]</scope>
    <source>
        <strain evidence="5">MT8872</strain>
    </source>
</reference>
<feature type="transmembrane region" description="Helical" evidence="3">
    <location>
        <begin position="718"/>
        <end position="739"/>
    </location>
</feature>
<dbReference type="InterPro" id="IPR000742">
    <property type="entry name" value="EGF"/>
</dbReference>
<feature type="region of interest" description="Disordered" evidence="2">
    <location>
        <begin position="44"/>
        <end position="66"/>
    </location>
</feature>
<reference evidence="6" key="2">
    <citation type="submission" date="2020-10" db="UniProtKB">
        <authorList>
            <consortium name="WormBaseParasite"/>
        </authorList>
    </citation>
    <scope>IDENTIFICATION</scope>
</reference>